<proteinExistence type="predicted"/>
<dbReference type="AlphaFoldDB" id="A0AAC9GK34"/>
<evidence type="ECO:0000313" key="1">
    <source>
        <dbReference type="EMBL" id="AOC97118.1"/>
    </source>
</evidence>
<dbReference type="EMBL" id="CP016907">
    <property type="protein sequence ID" value="AOC97118.1"/>
    <property type="molecule type" value="Genomic_DNA"/>
</dbReference>
<evidence type="ECO:0000313" key="2">
    <source>
        <dbReference type="Proteomes" id="UP000093276"/>
    </source>
</evidence>
<name>A0AAC9GK34_9FLAO</name>
<dbReference type="Proteomes" id="UP000093276">
    <property type="component" value="Chromosome"/>
</dbReference>
<sequence length="36" mass="4090">MLIFKSLSFIFLKCDLDLKISSLNSTVGVNLHIHNQ</sequence>
<gene>
    <name evidence="1" type="ORF">BB050_04040</name>
</gene>
<protein>
    <submittedName>
        <fullName evidence="1">Uncharacterized protein</fullName>
    </submittedName>
</protein>
<dbReference type="KEGG" id="fjg:BB050_04040"/>
<accession>A0AAC9GK34</accession>
<organism evidence="1 2">
    <name type="scientific">Flavobacterium anhuiense</name>
    <dbReference type="NCBI Taxonomy" id="459526"/>
    <lineage>
        <taxon>Bacteria</taxon>
        <taxon>Pseudomonadati</taxon>
        <taxon>Bacteroidota</taxon>
        <taxon>Flavobacteriia</taxon>
        <taxon>Flavobacteriales</taxon>
        <taxon>Flavobacteriaceae</taxon>
        <taxon>Flavobacterium</taxon>
    </lineage>
</organism>
<reference evidence="1 2" key="1">
    <citation type="submission" date="2016-08" db="EMBL/GenBank/DDBJ databases">
        <title>Complete genome sequence of Flavobacterium johnsoniae strain GSE09, a volatile-producing biocontrol agent isolated from cucumber (Cucumis sativus).</title>
        <authorList>
            <person name="Jeong J.-J."/>
            <person name="Oh J.Y."/>
            <person name="Jim Y.J."/>
            <person name="Sang M.K."/>
            <person name="Kim K.D."/>
        </authorList>
    </citation>
    <scope>NUCLEOTIDE SEQUENCE [LARGE SCALE GENOMIC DNA]</scope>
    <source>
        <strain evidence="1 2">GSE09</strain>
    </source>
</reference>